<reference evidence="1" key="1">
    <citation type="submission" date="2021-07" db="EMBL/GenBank/DDBJ databases">
        <authorList>
            <person name="Durling M."/>
        </authorList>
    </citation>
    <scope>NUCLEOTIDE SEQUENCE</scope>
</reference>
<organism evidence="1 2">
    <name type="scientific">Hymenoscyphus fraxineus</name>
    <dbReference type="NCBI Taxonomy" id="746836"/>
    <lineage>
        <taxon>Eukaryota</taxon>
        <taxon>Fungi</taxon>
        <taxon>Dikarya</taxon>
        <taxon>Ascomycota</taxon>
        <taxon>Pezizomycotina</taxon>
        <taxon>Leotiomycetes</taxon>
        <taxon>Helotiales</taxon>
        <taxon>Helotiaceae</taxon>
        <taxon>Hymenoscyphus</taxon>
    </lineage>
</organism>
<dbReference type="AlphaFoldDB" id="A0A9N9L4Z3"/>
<comment type="caution">
    <text evidence="1">The sequence shown here is derived from an EMBL/GenBank/DDBJ whole genome shotgun (WGS) entry which is preliminary data.</text>
</comment>
<evidence type="ECO:0000313" key="1">
    <source>
        <dbReference type="EMBL" id="CAG8958666.1"/>
    </source>
</evidence>
<dbReference type="EMBL" id="CAJVRL010000084">
    <property type="protein sequence ID" value="CAG8958666.1"/>
    <property type="molecule type" value="Genomic_DNA"/>
</dbReference>
<dbReference type="Proteomes" id="UP000696280">
    <property type="component" value="Unassembled WGS sequence"/>
</dbReference>
<dbReference type="OrthoDB" id="10483653at2759"/>
<keyword evidence="2" id="KW-1185">Reference proteome</keyword>
<sequence length="75" mass="8357">MGIWKYLGEIARRWSQCDVIALVTTVLSSSASSTRVQEEHEWQDFAAMYAGAAVRVIWLQDGGCLVIQYGAVYEA</sequence>
<gene>
    <name evidence="1" type="ORF">HYFRA_00011507</name>
</gene>
<accession>A0A9N9L4Z3</accession>
<name>A0A9N9L4Z3_9HELO</name>
<protein>
    <submittedName>
        <fullName evidence="1">Uncharacterized protein</fullName>
    </submittedName>
</protein>
<evidence type="ECO:0000313" key="2">
    <source>
        <dbReference type="Proteomes" id="UP000696280"/>
    </source>
</evidence>
<proteinExistence type="predicted"/>